<dbReference type="PANTHER" id="PTHR33204">
    <property type="entry name" value="TRANSCRIPTIONAL REGULATOR, MARR FAMILY"/>
    <property type="match status" value="1"/>
</dbReference>
<dbReference type="GO" id="GO:0016209">
    <property type="term" value="F:antioxidant activity"/>
    <property type="evidence" value="ECO:0007669"/>
    <property type="project" value="InterPro"/>
</dbReference>
<dbReference type="Proteomes" id="UP000565579">
    <property type="component" value="Unassembled WGS sequence"/>
</dbReference>
<dbReference type="InterPro" id="IPR036390">
    <property type="entry name" value="WH_DNA-bd_sf"/>
</dbReference>
<feature type="domain" description="HTH hxlR-type" evidence="4">
    <location>
        <begin position="12"/>
        <end position="109"/>
    </location>
</feature>
<dbReference type="GO" id="GO:0003677">
    <property type="term" value="F:DNA binding"/>
    <property type="evidence" value="ECO:0007669"/>
    <property type="project" value="UniProtKB-KW"/>
</dbReference>
<dbReference type="InterPro" id="IPR036388">
    <property type="entry name" value="WH-like_DNA-bd_sf"/>
</dbReference>
<dbReference type="AlphaFoldDB" id="A0A7X0NUZ2"/>
<dbReference type="Pfam" id="PF00578">
    <property type="entry name" value="AhpC-TSA"/>
    <property type="match status" value="1"/>
</dbReference>
<evidence type="ECO:0000313" key="5">
    <source>
        <dbReference type="EMBL" id="MBB6550113.1"/>
    </source>
</evidence>
<sequence>MARDLREHEAFCAIAQGAAVIGEWWSLLIVREVTRGRHRFDDLHAELGISRRVLAERLKHLLDHDVLERRPYQQRPTRYEYHLTGAGRALAPVLIGLQDWADRFVLGDGTLTGEAAPGSAGSERLHALAGTSVPAPLFLPSTAGGEQDVVAGDAPVTVIFTYPATGSPAPPPADRSPTPGTAGCTLENRLFRDSAAAFAEAGVALRGVSTQRPDEQRAFAEAEDLPFPLLSDVDLTLCAALRLPTFRAGQDLRLKRAIVIADAGRTIHHVLHPVTDLPAAVEEALRLGAGVARERQAGAGARIRR</sequence>
<name>A0A7X0NUZ2_9ACTN</name>
<accession>A0A7X0NUZ2</accession>
<keyword evidence="2 5" id="KW-0238">DNA-binding</keyword>
<reference evidence="5 6" key="1">
    <citation type="submission" date="2020-08" db="EMBL/GenBank/DDBJ databases">
        <title>Sequencing the genomes of 1000 actinobacteria strains.</title>
        <authorList>
            <person name="Klenk H.-P."/>
        </authorList>
    </citation>
    <scope>NUCLEOTIDE SEQUENCE [LARGE SCALE GENOMIC DNA]</scope>
    <source>
        <strain evidence="5 6">DSM 43768</strain>
    </source>
</reference>
<proteinExistence type="predicted"/>
<organism evidence="5 6">
    <name type="scientific">Nonomuraea rubra</name>
    <dbReference type="NCBI Taxonomy" id="46180"/>
    <lineage>
        <taxon>Bacteria</taxon>
        <taxon>Bacillati</taxon>
        <taxon>Actinomycetota</taxon>
        <taxon>Actinomycetes</taxon>
        <taxon>Streptosporangiales</taxon>
        <taxon>Streptosporangiaceae</taxon>
        <taxon>Nonomuraea</taxon>
    </lineage>
</organism>
<dbReference type="InterPro" id="IPR000866">
    <property type="entry name" value="AhpC/TSA"/>
</dbReference>
<protein>
    <submittedName>
        <fullName evidence="5">DNA-binding HxlR family transcriptional regulator/peroxiredoxin</fullName>
    </submittedName>
</protein>
<evidence type="ECO:0000256" key="1">
    <source>
        <dbReference type="ARBA" id="ARBA00023015"/>
    </source>
</evidence>
<dbReference type="Gene3D" id="1.10.10.10">
    <property type="entry name" value="Winged helix-like DNA-binding domain superfamily/Winged helix DNA-binding domain"/>
    <property type="match status" value="1"/>
</dbReference>
<evidence type="ECO:0000259" key="4">
    <source>
        <dbReference type="PROSITE" id="PS51118"/>
    </source>
</evidence>
<dbReference type="Pfam" id="PF01638">
    <property type="entry name" value="HxlR"/>
    <property type="match status" value="1"/>
</dbReference>
<dbReference type="PANTHER" id="PTHR33204:SF18">
    <property type="entry name" value="TRANSCRIPTIONAL REGULATORY PROTEIN"/>
    <property type="match status" value="1"/>
</dbReference>
<comment type="caution">
    <text evidence="5">The sequence shown here is derived from an EMBL/GenBank/DDBJ whole genome shotgun (WGS) entry which is preliminary data.</text>
</comment>
<dbReference type="RefSeq" id="WP_185104439.1">
    <property type="nucleotide sequence ID" value="NZ_BAAAXY010000203.1"/>
</dbReference>
<gene>
    <name evidence="5" type="ORF">HD593_004908</name>
</gene>
<evidence type="ECO:0000313" key="6">
    <source>
        <dbReference type="Proteomes" id="UP000565579"/>
    </source>
</evidence>
<evidence type="ECO:0000256" key="3">
    <source>
        <dbReference type="ARBA" id="ARBA00023163"/>
    </source>
</evidence>
<evidence type="ECO:0000256" key="2">
    <source>
        <dbReference type="ARBA" id="ARBA00023125"/>
    </source>
</evidence>
<dbReference type="SUPFAM" id="SSF52833">
    <property type="entry name" value="Thioredoxin-like"/>
    <property type="match status" value="1"/>
</dbReference>
<keyword evidence="1" id="KW-0805">Transcription regulation</keyword>
<dbReference type="InterPro" id="IPR036249">
    <property type="entry name" value="Thioredoxin-like_sf"/>
</dbReference>
<dbReference type="EMBL" id="JACHMI010000001">
    <property type="protein sequence ID" value="MBB6550113.1"/>
    <property type="molecule type" value="Genomic_DNA"/>
</dbReference>
<dbReference type="InterPro" id="IPR002577">
    <property type="entry name" value="HTH_HxlR"/>
</dbReference>
<keyword evidence="6" id="KW-1185">Reference proteome</keyword>
<dbReference type="PROSITE" id="PS51118">
    <property type="entry name" value="HTH_HXLR"/>
    <property type="match status" value="1"/>
</dbReference>
<keyword evidence="3" id="KW-0804">Transcription</keyword>
<dbReference type="SUPFAM" id="SSF46785">
    <property type="entry name" value="Winged helix' DNA-binding domain"/>
    <property type="match status" value="1"/>
</dbReference>
<dbReference type="Gene3D" id="3.40.30.10">
    <property type="entry name" value="Glutaredoxin"/>
    <property type="match status" value="1"/>
</dbReference>
<dbReference type="GO" id="GO:0016491">
    <property type="term" value="F:oxidoreductase activity"/>
    <property type="evidence" value="ECO:0007669"/>
    <property type="project" value="InterPro"/>
</dbReference>